<dbReference type="AlphaFoldDB" id="A0A2T4YVH1"/>
<dbReference type="EMBL" id="PZZN01000001">
    <property type="protein sequence ID" value="PTM47802.1"/>
    <property type="molecule type" value="Genomic_DNA"/>
</dbReference>
<dbReference type="Gene3D" id="3.30.70.790">
    <property type="entry name" value="UreE, C-terminal domain"/>
    <property type="match status" value="1"/>
</dbReference>
<evidence type="ECO:0000259" key="1">
    <source>
        <dbReference type="Pfam" id="PF09413"/>
    </source>
</evidence>
<dbReference type="SUPFAM" id="SSF54913">
    <property type="entry name" value="GlnB-like"/>
    <property type="match status" value="1"/>
</dbReference>
<feature type="domain" description="DUF2007" evidence="1">
    <location>
        <begin position="13"/>
        <end position="63"/>
    </location>
</feature>
<keyword evidence="3" id="KW-1185">Reference proteome</keyword>
<protein>
    <submittedName>
        <fullName evidence="2">Putative signal transducing protein</fullName>
    </submittedName>
</protein>
<dbReference type="Pfam" id="PF09413">
    <property type="entry name" value="DUF2007"/>
    <property type="match status" value="1"/>
</dbReference>
<dbReference type="RefSeq" id="WP_031439290.1">
    <property type="nucleotide sequence ID" value="NZ_JAAOYQ010000001.1"/>
</dbReference>
<dbReference type="Proteomes" id="UP000240996">
    <property type="component" value="Unassembled WGS sequence"/>
</dbReference>
<evidence type="ECO:0000313" key="3">
    <source>
        <dbReference type="Proteomes" id="UP000240996"/>
    </source>
</evidence>
<accession>A0A2T4YVH1</accession>
<dbReference type="InterPro" id="IPR011322">
    <property type="entry name" value="N-reg_PII-like_a/b"/>
</dbReference>
<proteinExistence type="predicted"/>
<reference evidence="2 3" key="1">
    <citation type="submission" date="2018-04" db="EMBL/GenBank/DDBJ databases">
        <title>Genomic Encyclopedia of Type Strains, Phase III (KMG-III): the genomes of soil and plant-associated and newly described type strains.</title>
        <authorList>
            <person name="Whitman W."/>
        </authorList>
    </citation>
    <scope>NUCLEOTIDE SEQUENCE [LARGE SCALE GENOMIC DNA]</scope>
    <source>
        <strain evidence="2 3">NW12</strain>
    </source>
</reference>
<dbReference type="InterPro" id="IPR018551">
    <property type="entry name" value="DUF2007"/>
</dbReference>
<comment type="caution">
    <text evidence="2">The sequence shown here is derived from an EMBL/GenBank/DDBJ whole genome shotgun (WGS) entry which is preliminary data.</text>
</comment>
<evidence type="ECO:0000313" key="2">
    <source>
        <dbReference type="EMBL" id="PTM47802.1"/>
    </source>
</evidence>
<organism evidence="2 3">
    <name type="scientific">Sphingomonas aerolata</name>
    <dbReference type="NCBI Taxonomy" id="185951"/>
    <lineage>
        <taxon>Bacteria</taxon>
        <taxon>Pseudomonadati</taxon>
        <taxon>Pseudomonadota</taxon>
        <taxon>Alphaproteobacteria</taxon>
        <taxon>Sphingomonadales</taxon>
        <taxon>Sphingomonadaceae</taxon>
        <taxon>Sphingomonas</taxon>
    </lineage>
</organism>
<gene>
    <name evidence="2" type="ORF">C8J24_1205</name>
</gene>
<name>A0A2T4YVH1_9SPHN</name>
<sequence>MSLAELGRYSRNEALIIAGRLESEGIAAIVFDGDMAIGDGSDLLIPVRVMVDADDFAEARAIIPDR</sequence>